<feature type="compositionally biased region" description="Basic and acidic residues" evidence="1">
    <location>
        <begin position="1"/>
        <end position="13"/>
    </location>
</feature>
<dbReference type="RefSeq" id="WP_262683316.1">
    <property type="nucleotide sequence ID" value="NZ_JAOQIO010000015.1"/>
</dbReference>
<reference evidence="2 3" key="1">
    <citation type="submission" date="2022-09" db="EMBL/GenBank/DDBJ databases">
        <authorList>
            <person name="Han X.L."/>
            <person name="Wang Q."/>
            <person name="Lu T."/>
        </authorList>
    </citation>
    <scope>NUCLEOTIDE SEQUENCE [LARGE SCALE GENOMIC DNA]</scope>
    <source>
        <strain evidence="2 3">WQ 127069</strain>
    </source>
</reference>
<comment type="caution">
    <text evidence="2">The sequence shown here is derived from an EMBL/GenBank/DDBJ whole genome shotgun (WGS) entry which is preliminary data.</text>
</comment>
<dbReference type="EMBL" id="JAOQIO010000015">
    <property type="protein sequence ID" value="MCU6791798.1"/>
    <property type="molecule type" value="Genomic_DNA"/>
</dbReference>
<evidence type="ECO:0000313" key="3">
    <source>
        <dbReference type="Proteomes" id="UP001652445"/>
    </source>
</evidence>
<accession>A0ABT2UAX2</accession>
<feature type="region of interest" description="Disordered" evidence="1">
    <location>
        <begin position="1"/>
        <end position="24"/>
    </location>
</feature>
<evidence type="ECO:0000256" key="1">
    <source>
        <dbReference type="SAM" id="MobiDB-lite"/>
    </source>
</evidence>
<protein>
    <submittedName>
        <fullName evidence="2">Uncharacterized protein</fullName>
    </submittedName>
</protein>
<proteinExistence type="predicted"/>
<gene>
    <name evidence="2" type="ORF">OB236_06595</name>
</gene>
<sequence length="135" mass="15871">MKKPENQEERSHASQELSELGEMSEITSEKLEIAVQQLEERLQAQPKDKSLKKAVRALRKDLLPRLHRYETHQGILGNRNSYSKTDKNATFMLVFLVLQKPHIFFFCGNMLDLVLCLRNRYRDRFSVDYKFKIAG</sequence>
<name>A0ABT2UAX2_9BACL</name>
<organism evidence="2 3">
    <name type="scientific">Paenibacillus baimaensis</name>
    <dbReference type="NCBI Taxonomy" id="2982185"/>
    <lineage>
        <taxon>Bacteria</taxon>
        <taxon>Bacillati</taxon>
        <taxon>Bacillota</taxon>
        <taxon>Bacilli</taxon>
        <taxon>Bacillales</taxon>
        <taxon>Paenibacillaceae</taxon>
        <taxon>Paenibacillus</taxon>
    </lineage>
</organism>
<evidence type="ECO:0000313" key="2">
    <source>
        <dbReference type="EMBL" id="MCU6791798.1"/>
    </source>
</evidence>
<dbReference type="Proteomes" id="UP001652445">
    <property type="component" value="Unassembled WGS sequence"/>
</dbReference>
<keyword evidence="3" id="KW-1185">Reference proteome</keyword>